<reference evidence="5" key="1">
    <citation type="submission" date="2021-01" db="EMBL/GenBank/DDBJ databases">
        <authorList>
            <person name="Corre E."/>
            <person name="Pelletier E."/>
            <person name="Niang G."/>
            <person name="Scheremetjew M."/>
            <person name="Finn R."/>
            <person name="Kale V."/>
            <person name="Holt S."/>
            <person name="Cochrane G."/>
            <person name="Meng A."/>
            <person name="Brown T."/>
            <person name="Cohen L."/>
        </authorList>
    </citation>
    <scope>NUCLEOTIDE SEQUENCE</scope>
    <source>
        <strain evidence="5">CCMP2058</strain>
    </source>
</reference>
<keyword evidence="2" id="KW-1133">Transmembrane helix</keyword>
<keyword evidence="3" id="KW-0732">Signal</keyword>
<feature type="transmembrane region" description="Helical" evidence="2">
    <location>
        <begin position="96"/>
        <end position="117"/>
    </location>
</feature>
<gene>
    <name evidence="5" type="ORF">LAMO00422_LOCUS9930</name>
</gene>
<evidence type="ECO:0000259" key="4">
    <source>
        <dbReference type="PROSITE" id="PS50020"/>
    </source>
</evidence>
<evidence type="ECO:0000313" key="5">
    <source>
        <dbReference type="EMBL" id="CAD8449259.1"/>
    </source>
</evidence>
<dbReference type="EMBL" id="HBEM01014417">
    <property type="protein sequence ID" value="CAD8449259.1"/>
    <property type="molecule type" value="Transcribed_RNA"/>
</dbReference>
<dbReference type="Pfam" id="PF00397">
    <property type="entry name" value="WW"/>
    <property type="match status" value="1"/>
</dbReference>
<evidence type="ECO:0000256" key="1">
    <source>
        <dbReference type="SAM" id="MobiDB-lite"/>
    </source>
</evidence>
<feature type="signal peptide" evidence="3">
    <location>
        <begin position="1"/>
        <end position="20"/>
    </location>
</feature>
<proteinExistence type="predicted"/>
<dbReference type="PROSITE" id="PS50020">
    <property type="entry name" value="WW_DOMAIN_2"/>
    <property type="match status" value="1"/>
</dbReference>
<organism evidence="5">
    <name type="scientific">Amorphochlora amoebiformis</name>
    <dbReference type="NCBI Taxonomy" id="1561963"/>
    <lineage>
        <taxon>Eukaryota</taxon>
        <taxon>Sar</taxon>
        <taxon>Rhizaria</taxon>
        <taxon>Cercozoa</taxon>
        <taxon>Chlorarachniophyceae</taxon>
        <taxon>Amorphochlora</taxon>
    </lineage>
</organism>
<evidence type="ECO:0000256" key="2">
    <source>
        <dbReference type="SAM" id="Phobius"/>
    </source>
</evidence>
<evidence type="ECO:0000256" key="3">
    <source>
        <dbReference type="SAM" id="SignalP"/>
    </source>
</evidence>
<keyword evidence="2" id="KW-0812">Transmembrane</keyword>
<feature type="transmembrane region" description="Helical" evidence="2">
    <location>
        <begin position="30"/>
        <end position="48"/>
    </location>
</feature>
<accession>A0A7S0GYM4</accession>
<feature type="transmembrane region" description="Helical" evidence="2">
    <location>
        <begin position="60"/>
        <end position="84"/>
    </location>
</feature>
<dbReference type="InterPro" id="IPR001202">
    <property type="entry name" value="WW_dom"/>
</dbReference>
<dbReference type="InterPro" id="IPR036020">
    <property type="entry name" value="WW_dom_sf"/>
</dbReference>
<dbReference type="AlphaFoldDB" id="A0A7S0GYM4"/>
<dbReference type="CDD" id="cd00201">
    <property type="entry name" value="WW"/>
    <property type="match status" value="1"/>
</dbReference>
<dbReference type="PROSITE" id="PS01159">
    <property type="entry name" value="WW_DOMAIN_1"/>
    <property type="match status" value="1"/>
</dbReference>
<feature type="chain" id="PRO_5031543378" description="WW domain-containing protein" evidence="3">
    <location>
        <begin position="21"/>
        <end position="270"/>
    </location>
</feature>
<sequence>MVSKWQGLVIASLLTQPVMADSGQGSQAAAVIIPLIFIACPVVAALVLKRELPKPLHPVTTFACNIVALVSFSCAGHSIGLSHYDEKPFATSGNKYITAIGVICWLYFCLFAGVLLLDLYDRFTKIARLMVVVSENTLIVLCLAASIEGFAHWNGHNDYCKIEGSKQNYCNTYRAGVAFMWMLFWGIAIRLYFAISHYIKEPSGTRSQTSRSDGAEQNYDVLEEGSGVGDEASTESKWQEYTDDTTGRPYWHNADTGVSTWTRPHAQADS</sequence>
<feature type="transmembrane region" description="Helical" evidence="2">
    <location>
        <begin position="129"/>
        <end position="153"/>
    </location>
</feature>
<dbReference type="Gene3D" id="2.20.70.10">
    <property type="match status" value="1"/>
</dbReference>
<dbReference type="SUPFAM" id="SSF51045">
    <property type="entry name" value="WW domain"/>
    <property type="match status" value="1"/>
</dbReference>
<protein>
    <recommendedName>
        <fullName evidence="4">WW domain-containing protein</fullName>
    </recommendedName>
</protein>
<dbReference type="SMART" id="SM00456">
    <property type="entry name" value="WW"/>
    <property type="match status" value="1"/>
</dbReference>
<keyword evidence="2" id="KW-0472">Membrane</keyword>
<name>A0A7S0GYM4_9EUKA</name>
<feature type="domain" description="WW" evidence="4">
    <location>
        <begin position="232"/>
        <end position="266"/>
    </location>
</feature>
<feature type="region of interest" description="Disordered" evidence="1">
    <location>
        <begin position="203"/>
        <end position="270"/>
    </location>
</feature>
<feature type="transmembrane region" description="Helical" evidence="2">
    <location>
        <begin position="173"/>
        <end position="193"/>
    </location>
</feature>